<keyword evidence="2" id="KW-1185">Reference proteome</keyword>
<accession>A0AAV4MH92</accession>
<organism evidence="1 2">
    <name type="scientific">Caerostris extrusa</name>
    <name type="common">Bark spider</name>
    <name type="synonym">Caerostris bankana</name>
    <dbReference type="NCBI Taxonomy" id="172846"/>
    <lineage>
        <taxon>Eukaryota</taxon>
        <taxon>Metazoa</taxon>
        <taxon>Ecdysozoa</taxon>
        <taxon>Arthropoda</taxon>
        <taxon>Chelicerata</taxon>
        <taxon>Arachnida</taxon>
        <taxon>Araneae</taxon>
        <taxon>Araneomorphae</taxon>
        <taxon>Entelegynae</taxon>
        <taxon>Araneoidea</taxon>
        <taxon>Araneidae</taxon>
        <taxon>Caerostris</taxon>
    </lineage>
</organism>
<dbReference type="Proteomes" id="UP001054945">
    <property type="component" value="Unassembled WGS sequence"/>
</dbReference>
<proteinExistence type="predicted"/>
<evidence type="ECO:0000313" key="2">
    <source>
        <dbReference type="Proteomes" id="UP001054945"/>
    </source>
</evidence>
<gene>
    <name evidence="1" type="ORF">CEXT_21811</name>
</gene>
<comment type="caution">
    <text evidence="1">The sequence shown here is derived from an EMBL/GenBank/DDBJ whole genome shotgun (WGS) entry which is preliminary data.</text>
</comment>
<evidence type="ECO:0000313" key="1">
    <source>
        <dbReference type="EMBL" id="GIX71708.1"/>
    </source>
</evidence>
<reference evidence="1 2" key="1">
    <citation type="submission" date="2021-06" db="EMBL/GenBank/DDBJ databases">
        <title>Caerostris extrusa draft genome.</title>
        <authorList>
            <person name="Kono N."/>
            <person name="Arakawa K."/>
        </authorList>
    </citation>
    <scope>NUCLEOTIDE SEQUENCE [LARGE SCALE GENOMIC DNA]</scope>
</reference>
<sequence length="91" mass="10419">MINVLIHDQEHNHERNMNIYVYREFVYWHSRFLREEGLPLPRVVGLLPVGPKEVFCFPQPPNGNTDGGILQSTSRRSVYFAIGPCSCGFGI</sequence>
<name>A0AAV4MH92_CAEEX</name>
<dbReference type="AlphaFoldDB" id="A0AAV4MH92"/>
<protein>
    <submittedName>
        <fullName evidence="1">Uncharacterized protein</fullName>
    </submittedName>
</protein>
<dbReference type="EMBL" id="BPLR01002246">
    <property type="protein sequence ID" value="GIX71708.1"/>
    <property type="molecule type" value="Genomic_DNA"/>
</dbReference>